<protein>
    <recommendedName>
        <fullName evidence="8">Ankyrin</fullName>
    </recommendedName>
</protein>
<sequence length="484" mass="55423">MASSKESESAESASATGFSRASPGSVAQLERWQTYRDLLPDSSDPPQYQQFDILTRERVQQLASEAHNDGQDFPIRESPGLLQSEANPAAHRAQAILSTYFNAITTKKDEIVALFIKSNLVTTESTNVDGRTPLLAAIEVGNIRTVQQLMDYDADVNAYGMVSGMPEPRYGKKPAKIYRTPLQLAAEKGNLTIVKLLMETYGADDSLIAPDGELALRLAAANGHREVVEYLPLRRGGGFRRWKTKHHKAMRRAKEAGKKIFWFFRVIVYEVPKFFVYTVPKHLIVLPIIRGVKWMHRHRNELPQIIITWVKRMGKKMWRFFNDIPKAMKDFVQWIWKGIKKMPQGAKIMLLWIWSGLKSTGTVVANIFTRFFSFVHTALTALVSFFRRITIRDVWNGFVFFLHALVIDGPKRIWEWLCKFERMAEAVFETLFGFLGTLLWCLIRGIVELFIYLPKKLLVILASIANSIEGGFKEILIWINPKRQ</sequence>
<feature type="repeat" description="ANK" evidence="3">
    <location>
        <begin position="129"/>
        <end position="161"/>
    </location>
</feature>
<keyword evidence="5" id="KW-0472">Membrane</keyword>
<keyword evidence="5" id="KW-1133">Transmembrane helix</keyword>
<dbReference type="PANTHER" id="PTHR24198">
    <property type="entry name" value="ANKYRIN REPEAT AND PROTEIN KINASE DOMAIN-CONTAINING PROTEIN"/>
    <property type="match status" value="1"/>
</dbReference>
<dbReference type="OrthoDB" id="4772757at2759"/>
<dbReference type="InterPro" id="IPR036770">
    <property type="entry name" value="Ankyrin_rpt-contain_sf"/>
</dbReference>
<accession>A0A9P4K6J3</accession>
<dbReference type="AlphaFoldDB" id="A0A9P4K6J3"/>
<organism evidence="6 7">
    <name type="scientific">Lojkania enalia</name>
    <dbReference type="NCBI Taxonomy" id="147567"/>
    <lineage>
        <taxon>Eukaryota</taxon>
        <taxon>Fungi</taxon>
        <taxon>Dikarya</taxon>
        <taxon>Ascomycota</taxon>
        <taxon>Pezizomycotina</taxon>
        <taxon>Dothideomycetes</taxon>
        <taxon>Pleosporomycetidae</taxon>
        <taxon>Pleosporales</taxon>
        <taxon>Pleosporales incertae sedis</taxon>
        <taxon>Lojkania</taxon>
    </lineage>
</organism>
<keyword evidence="7" id="KW-1185">Reference proteome</keyword>
<evidence type="ECO:0000256" key="3">
    <source>
        <dbReference type="PROSITE-ProRule" id="PRU00023"/>
    </source>
</evidence>
<feature type="region of interest" description="Disordered" evidence="4">
    <location>
        <begin position="1"/>
        <end position="26"/>
    </location>
</feature>
<dbReference type="Gene3D" id="1.25.40.20">
    <property type="entry name" value="Ankyrin repeat-containing domain"/>
    <property type="match status" value="1"/>
</dbReference>
<dbReference type="PANTHER" id="PTHR24198:SF165">
    <property type="entry name" value="ANKYRIN REPEAT-CONTAINING PROTEIN-RELATED"/>
    <property type="match status" value="1"/>
</dbReference>
<dbReference type="SUPFAM" id="SSF48403">
    <property type="entry name" value="Ankyrin repeat"/>
    <property type="match status" value="1"/>
</dbReference>
<dbReference type="PROSITE" id="PS50088">
    <property type="entry name" value="ANK_REPEAT"/>
    <property type="match status" value="1"/>
</dbReference>
<feature type="transmembrane region" description="Helical" evidence="5">
    <location>
        <begin position="430"/>
        <end position="453"/>
    </location>
</feature>
<evidence type="ECO:0000256" key="5">
    <source>
        <dbReference type="SAM" id="Phobius"/>
    </source>
</evidence>
<keyword evidence="1" id="KW-0677">Repeat</keyword>
<gene>
    <name evidence="6" type="ORF">CC78DRAFT_535918</name>
</gene>
<dbReference type="EMBL" id="ML986666">
    <property type="protein sequence ID" value="KAF2261025.1"/>
    <property type="molecule type" value="Genomic_DNA"/>
</dbReference>
<evidence type="ECO:0000313" key="7">
    <source>
        <dbReference type="Proteomes" id="UP000800093"/>
    </source>
</evidence>
<dbReference type="SMART" id="SM00248">
    <property type="entry name" value="ANK"/>
    <property type="match status" value="3"/>
</dbReference>
<dbReference type="Pfam" id="PF00023">
    <property type="entry name" value="Ank"/>
    <property type="match status" value="1"/>
</dbReference>
<evidence type="ECO:0008006" key="8">
    <source>
        <dbReference type="Google" id="ProtNLM"/>
    </source>
</evidence>
<dbReference type="InterPro" id="IPR002110">
    <property type="entry name" value="Ankyrin_rpt"/>
</dbReference>
<reference evidence="7" key="1">
    <citation type="journal article" date="2020" name="Stud. Mycol.">
        <title>101 Dothideomycetes genomes: A test case for predicting lifestyles and emergence of pathogens.</title>
        <authorList>
            <person name="Haridas S."/>
            <person name="Albert R."/>
            <person name="Binder M."/>
            <person name="Bloem J."/>
            <person name="LaButti K."/>
            <person name="Salamov A."/>
            <person name="Andreopoulos B."/>
            <person name="Baker S."/>
            <person name="Barry K."/>
            <person name="Bills G."/>
            <person name="Bluhm B."/>
            <person name="Cannon C."/>
            <person name="Castanera R."/>
            <person name="Culley D."/>
            <person name="Daum C."/>
            <person name="Ezra D."/>
            <person name="Gonzalez J."/>
            <person name="Henrissat B."/>
            <person name="Kuo A."/>
            <person name="Liang C."/>
            <person name="Lipzen A."/>
            <person name="Lutzoni F."/>
            <person name="Magnuson J."/>
            <person name="Mondo S."/>
            <person name="Nolan M."/>
            <person name="Ohm R."/>
            <person name="Pangilinan J."/>
            <person name="Park H.-J."/>
            <person name="Ramirez L."/>
            <person name="Alfaro M."/>
            <person name="Sun H."/>
            <person name="Tritt A."/>
            <person name="Yoshinaga Y."/>
            <person name="Zwiers L.-H."/>
            <person name="Turgeon B."/>
            <person name="Goodwin S."/>
            <person name="Spatafora J."/>
            <person name="Crous P."/>
            <person name="Grigoriev I."/>
        </authorList>
    </citation>
    <scope>NUCLEOTIDE SEQUENCE [LARGE SCALE GENOMIC DNA]</scope>
    <source>
        <strain evidence="7">CBS 304.66</strain>
    </source>
</reference>
<dbReference type="Proteomes" id="UP000800093">
    <property type="component" value="Unassembled WGS sequence"/>
</dbReference>
<dbReference type="PROSITE" id="PS50297">
    <property type="entry name" value="ANK_REP_REGION"/>
    <property type="match status" value="1"/>
</dbReference>
<keyword evidence="2 3" id="KW-0040">ANK repeat</keyword>
<evidence type="ECO:0000256" key="1">
    <source>
        <dbReference type="ARBA" id="ARBA00022737"/>
    </source>
</evidence>
<evidence type="ECO:0000313" key="6">
    <source>
        <dbReference type="EMBL" id="KAF2261025.1"/>
    </source>
</evidence>
<proteinExistence type="predicted"/>
<feature type="transmembrane region" description="Helical" evidence="5">
    <location>
        <begin position="367"/>
        <end position="386"/>
    </location>
</feature>
<comment type="caution">
    <text evidence="6">The sequence shown here is derived from an EMBL/GenBank/DDBJ whole genome shotgun (WGS) entry which is preliminary data.</text>
</comment>
<keyword evidence="5" id="KW-0812">Transmembrane</keyword>
<dbReference type="Pfam" id="PF12796">
    <property type="entry name" value="Ank_2"/>
    <property type="match status" value="1"/>
</dbReference>
<evidence type="ECO:0000256" key="4">
    <source>
        <dbReference type="SAM" id="MobiDB-lite"/>
    </source>
</evidence>
<name>A0A9P4K6J3_9PLEO</name>
<evidence type="ECO:0000256" key="2">
    <source>
        <dbReference type="ARBA" id="ARBA00023043"/>
    </source>
</evidence>